<dbReference type="GO" id="GO:0032266">
    <property type="term" value="F:phosphatidylinositol-3-phosphate binding"/>
    <property type="evidence" value="ECO:0007669"/>
    <property type="project" value="UniProtKB-UniRule"/>
</dbReference>
<sequence>MTLRRYTKLVDGTIPIPALLYNDEELLSSQDGVGIYDGAQKSPSHQSGTVHVTTHRLFYISTQHEATHSFALDLSYVSQTDHYAGLFSSSAKVTLYISVPFAASAEPGSSDGPETPFASWECQVCAYRNPPGLSPAAARVCGLCGISRDSVPAPIAAPSPPPLSSSLPASSSLPSLHPPWNAPGSHRRQPSSIACPACTFLNHPSLRSCEMCATDLPLVSASVVMKSAPSSRPASPDPSDDDDVAIARFIKISFRKGGDKAFYGVLRRALKSKGWAVGVGSNTAAASGDPAASDANRSGITGILRNVENSAQGRATDMSDAFQDLEALMVKAKDMVRLAAELNERLTASSTTAGTASSFAGDALVPSTEPEEATFIRSSLSQLGLEMANTPVTLDMMKDERRWIEQLARELASVLQGSANSGKDARGMMKERGIIALDEVWGGWNRARGVALIPPATLLQVIPHLGACTTPTISMRTFPSGLSVLHTPPYSHVAFAARLSGLLALSGPKSTTEVAREERVAVGLAAEMIDAVEADGDICRDDEACAIKGGGAEVRFWGNVFHGYVWDGQARTDEAEDVSY</sequence>
<dbReference type="InterPro" id="IPR037855">
    <property type="entry name" value="Vps36"/>
</dbReference>
<dbReference type="SUPFAM" id="SSF50729">
    <property type="entry name" value="PH domain-like"/>
    <property type="match status" value="2"/>
</dbReference>
<dbReference type="GO" id="GO:0043328">
    <property type="term" value="P:protein transport to vacuole involved in ubiquitin-dependent protein catabolic process via the multivesicular body sorting pathway"/>
    <property type="evidence" value="ECO:0007669"/>
    <property type="project" value="UniProtKB-UniRule"/>
</dbReference>
<dbReference type="InterPro" id="IPR011993">
    <property type="entry name" value="PH-like_dom_sf"/>
</dbReference>
<dbReference type="PANTHER" id="PTHR13128:SF12">
    <property type="entry name" value="VACUOLAR PROTEIN-SORTING-ASSOCIATED PROTEIN 36"/>
    <property type="match status" value="1"/>
</dbReference>
<dbReference type="Gene3D" id="1.10.10.10">
    <property type="entry name" value="Winged helix-like DNA-binding domain superfamily/Winged helix DNA-binding domain"/>
    <property type="match status" value="2"/>
</dbReference>
<feature type="compositionally biased region" description="Low complexity" evidence="8">
    <location>
        <begin position="164"/>
        <end position="175"/>
    </location>
</feature>
<dbReference type="SMART" id="SM00547">
    <property type="entry name" value="ZnF_RBZ"/>
    <property type="match status" value="2"/>
</dbReference>
<keyword evidence="6 7" id="KW-0653">Protein transport</keyword>
<keyword evidence="7" id="KW-0963">Cytoplasm</keyword>
<dbReference type="GO" id="GO:0043130">
    <property type="term" value="F:ubiquitin binding"/>
    <property type="evidence" value="ECO:0007669"/>
    <property type="project" value="UniProtKB-UniRule"/>
</dbReference>
<reference evidence="10" key="1">
    <citation type="submission" date="2023-03" db="EMBL/GenBank/DDBJ databases">
        <title>Massive genome expansion in bonnet fungi (Mycena s.s.) driven by repeated elements and novel gene families across ecological guilds.</title>
        <authorList>
            <consortium name="Lawrence Berkeley National Laboratory"/>
            <person name="Harder C.B."/>
            <person name="Miyauchi S."/>
            <person name="Viragh M."/>
            <person name="Kuo A."/>
            <person name="Thoen E."/>
            <person name="Andreopoulos B."/>
            <person name="Lu D."/>
            <person name="Skrede I."/>
            <person name="Drula E."/>
            <person name="Henrissat B."/>
            <person name="Morin E."/>
            <person name="Kohler A."/>
            <person name="Barry K."/>
            <person name="LaButti K."/>
            <person name="Morin E."/>
            <person name="Salamov A."/>
            <person name="Lipzen A."/>
            <person name="Mereny Z."/>
            <person name="Hegedus B."/>
            <person name="Baldrian P."/>
            <person name="Stursova M."/>
            <person name="Weitz H."/>
            <person name="Taylor A."/>
            <person name="Grigoriev I.V."/>
            <person name="Nagy L.G."/>
            <person name="Martin F."/>
            <person name="Kauserud H."/>
        </authorList>
    </citation>
    <scope>NUCLEOTIDE SEQUENCE</scope>
    <source>
        <strain evidence="10">CBHHK002</strain>
    </source>
</reference>
<evidence type="ECO:0000256" key="8">
    <source>
        <dbReference type="SAM" id="MobiDB-lite"/>
    </source>
</evidence>
<keyword evidence="2 7" id="KW-0813">Transport</keyword>
<evidence type="ECO:0000313" key="10">
    <source>
        <dbReference type="EMBL" id="KAJ7318414.1"/>
    </source>
</evidence>
<dbReference type="PANTHER" id="PTHR13128">
    <property type="entry name" value="VACUOLAR PROTEIN-SORTING-ASSOCIATED PROTEIN 36"/>
    <property type="match status" value="1"/>
</dbReference>
<dbReference type="PROSITE" id="PS51495">
    <property type="entry name" value="GLUE"/>
    <property type="match status" value="1"/>
</dbReference>
<evidence type="ECO:0000256" key="7">
    <source>
        <dbReference type="RuleBase" id="RU367095"/>
    </source>
</evidence>
<dbReference type="InterPro" id="IPR040608">
    <property type="entry name" value="Snf8/Vps36"/>
</dbReference>
<protein>
    <recommendedName>
        <fullName evidence="7">Vacuolar protein-sorting-associated protein 36</fullName>
    </recommendedName>
    <alternativeName>
        <fullName evidence="7">ESCRT-II complex subunit VPS36</fullName>
    </alternativeName>
</protein>
<dbReference type="EMBL" id="JARIHO010000058">
    <property type="protein sequence ID" value="KAJ7318414.1"/>
    <property type="molecule type" value="Genomic_DNA"/>
</dbReference>
<evidence type="ECO:0000256" key="2">
    <source>
        <dbReference type="ARBA" id="ARBA00022448"/>
    </source>
</evidence>
<comment type="subunit">
    <text evidence="7">Component of the endosomal sorting complex required for transport II (ESCRT-II).</text>
</comment>
<comment type="function">
    <text evidence="7">Component of the ESCRT-II complex (endosomal sorting complex required for transport II), which is required for multivesicular body (MVB) formation and sorting of endosomal cargo proteins into MVBs.</text>
</comment>
<evidence type="ECO:0000259" key="9">
    <source>
        <dbReference type="PROSITE" id="PS51495"/>
    </source>
</evidence>
<keyword evidence="4" id="KW-0863">Zinc-finger</keyword>
<dbReference type="Proteomes" id="UP001218218">
    <property type="component" value="Unassembled WGS sequence"/>
</dbReference>
<evidence type="ECO:0000256" key="4">
    <source>
        <dbReference type="ARBA" id="ARBA00022771"/>
    </source>
</evidence>
<dbReference type="InterPro" id="IPR036390">
    <property type="entry name" value="WH_DNA-bd_sf"/>
</dbReference>
<gene>
    <name evidence="10" type="ORF">DFH08DRAFT_754856</name>
</gene>
<dbReference type="Gene3D" id="2.30.30.380">
    <property type="entry name" value="Zn-finger domain of Sec23/24"/>
    <property type="match status" value="1"/>
</dbReference>
<dbReference type="InterPro" id="IPR001876">
    <property type="entry name" value="Znf_RanBP2"/>
</dbReference>
<feature type="region of interest" description="Disordered" evidence="8">
    <location>
        <begin position="155"/>
        <end position="186"/>
    </location>
</feature>
<comment type="similarity">
    <text evidence="1 7">Belongs to the VPS36 family.</text>
</comment>
<dbReference type="Gene3D" id="6.10.140.260">
    <property type="match status" value="1"/>
</dbReference>
<organism evidence="10 11">
    <name type="scientific">Mycena albidolilacea</name>
    <dbReference type="NCBI Taxonomy" id="1033008"/>
    <lineage>
        <taxon>Eukaryota</taxon>
        <taxon>Fungi</taxon>
        <taxon>Dikarya</taxon>
        <taxon>Basidiomycota</taxon>
        <taxon>Agaricomycotina</taxon>
        <taxon>Agaricomycetes</taxon>
        <taxon>Agaricomycetidae</taxon>
        <taxon>Agaricales</taxon>
        <taxon>Marasmiineae</taxon>
        <taxon>Mycenaceae</taxon>
        <taxon>Mycena</taxon>
    </lineage>
</organism>
<dbReference type="GO" id="GO:0000814">
    <property type="term" value="C:ESCRT II complex"/>
    <property type="evidence" value="ECO:0007669"/>
    <property type="project" value="UniProtKB-UniRule"/>
</dbReference>
<comment type="caution">
    <text evidence="10">The sequence shown here is derived from an EMBL/GenBank/DDBJ whole genome shotgun (WGS) entry which is preliminary data.</text>
</comment>
<feature type="domain" description="GLUE N-terminal" evidence="9">
    <location>
        <begin position="10"/>
        <end position="282"/>
    </location>
</feature>
<keyword evidence="5" id="KW-0862">Zinc</keyword>
<proteinExistence type="inferred from homology"/>
<keyword evidence="3" id="KW-0479">Metal-binding</keyword>
<evidence type="ECO:0000256" key="1">
    <source>
        <dbReference type="ARBA" id="ARBA00009697"/>
    </source>
</evidence>
<dbReference type="AlphaFoldDB" id="A0AAD7EFV5"/>
<accession>A0AAD7EFV5</accession>
<dbReference type="Pfam" id="PF11605">
    <property type="entry name" value="Vps36_ESCRT-II"/>
    <property type="match status" value="1"/>
</dbReference>
<dbReference type="GO" id="GO:0008270">
    <property type="term" value="F:zinc ion binding"/>
    <property type="evidence" value="ECO:0007669"/>
    <property type="project" value="UniProtKB-KW"/>
</dbReference>
<dbReference type="InterPro" id="IPR021648">
    <property type="entry name" value="GLUE_dom"/>
</dbReference>
<dbReference type="InterPro" id="IPR036388">
    <property type="entry name" value="WH-like_DNA-bd_sf"/>
</dbReference>
<evidence type="ECO:0000313" key="11">
    <source>
        <dbReference type="Proteomes" id="UP001218218"/>
    </source>
</evidence>
<keyword evidence="11" id="KW-1185">Reference proteome</keyword>
<evidence type="ECO:0000256" key="3">
    <source>
        <dbReference type="ARBA" id="ARBA00022723"/>
    </source>
</evidence>
<dbReference type="Gene3D" id="2.30.29.30">
    <property type="entry name" value="Pleckstrin-homology domain (PH domain)/Phosphotyrosine-binding domain (PTB)"/>
    <property type="match status" value="1"/>
</dbReference>
<dbReference type="SUPFAM" id="SSF46785">
    <property type="entry name" value="Winged helix' DNA-binding domain"/>
    <property type="match status" value="1"/>
</dbReference>
<dbReference type="GO" id="GO:0031902">
    <property type="term" value="C:late endosome membrane"/>
    <property type="evidence" value="ECO:0007669"/>
    <property type="project" value="UniProtKB-UniRule"/>
</dbReference>
<name>A0AAD7EFV5_9AGAR</name>
<evidence type="ECO:0000256" key="6">
    <source>
        <dbReference type="ARBA" id="ARBA00022927"/>
    </source>
</evidence>
<comment type="subcellular location">
    <subcellularLocation>
        <location evidence="7">Cytoplasm</location>
    </subcellularLocation>
    <subcellularLocation>
        <location evidence="7">Endosome</location>
    </subcellularLocation>
</comment>
<evidence type="ECO:0000256" key="5">
    <source>
        <dbReference type="ARBA" id="ARBA00022833"/>
    </source>
</evidence>
<keyword evidence="7" id="KW-0967">Endosome</keyword>
<dbReference type="Pfam" id="PF04157">
    <property type="entry name" value="EAP30"/>
    <property type="match status" value="1"/>
</dbReference>